<dbReference type="InterPro" id="IPR006680">
    <property type="entry name" value="Amidohydro-rel"/>
</dbReference>
<evidence type="ECO:0000313" key="3">
    <source>
        <dbReference type="EMBL" id="RZF64982.1"/>
    </source>
</evidence>
<dbReference type="SUPFAM" id="SSF51556">
    <property type="entry name" value="Metallo-dependent hydrolases"/>
    <property type="match status" value="1"/>
</dbReference>
<dbReference type="InterPro" id="IPR032466">
    <property type="entry name" value="Metal_Hydrolase"/>
</dbReference>
<dbReference type="GO" id="GO:0016787">
    <property type="term" value="F:hydrolase activity"/>
    <property type="evidence" value="ECO:0007669"/>
    <property type="project" value="UniProtKB-KW"/>
</dbReference>
<keyword evidence="3" id="KW-0378">Hydrolase</keyword>
<dbReference type="Proteomes" id="UP000292085">
    <property type="component" value="Unassembled WGS sequence"/>
</dbReference>
<evidence type="ECO:0000313" key="4">
    <source>
        <dbReference type="Proteomes" id="UP000292085"/>
    </source>
</evidence>
<keyword evidence="4" id="KW-1185">Reference proteome</keyword>
<feature type="domain" description="Amidohydrolase-related" evidence="2">
    <location>
        <begin position="8"/>
        <end position="296"/>
    </location>
</feature>
<dbReference type="InterPro" id="IPR052350">
    <property type="entry name" value="Metallo-dep_Lactonases"/>
</dbReference>
<dbReference type="Pfam" id="PF04909">
    <property type="entry name" value="Amidohydro_2"/>
    <property type="match status" value="1"/>
</dbReference>
<protein>
    <submittedName>
        <fullName evidence="3">Amidohydrolase</fullName>
    </submittedName>
</protein>
<proteinExistence type="inferred from homology"/>
<name>A0A4Q6Y3W6_9SPHN</name>
<comment type="similarity">
    <text evidence="1">Belongs to the metallo-dependent hydrolases superfamily.</text>
</comment>
<accession>A0A4Q6Y3W6</accession>
<gene>
    <name evidence="3" type="ORF">EWE75_07695</name>
</gene>
<reference evidence="3 4" key="1">
    <citation type="submission" date="2019-02" db="EMBL/GenBank/DDBJ databases">
        <authorList>
            <person name="Li Y."/>
        </authorList>
    </citation>
    <scope>NUCLEOTIDE SEQUENCE [LARGE SCALE GENOMIC DNA]</scope>
    <source>
        <strain evidence="3 4">3-7</strain>
    </source>
</reference>
<organism evidence="3 4">
    <name type="scientific">Sphingomonas populi</name>
    <dbReference type="NCBI Taxonomy" id="2484750"/>
    <lineage>
        <taxon>Bacteria</taxon>
        <taxon>Pseudomonadati</taxon>
        <taxon>Pseudomonadota</taxon>
        <taxon>Alphaproteobacteria</taxon>
        <taxon>Sphingomonadales</taxon>
        <taxon>Sphingomonadaceae</taxon>
        <taxon>Sphingomonas</taxon>
    </lineage>
</organism>
<evidence type="ECO:0000256" key="1">
    <source>
        <dbReference type="ARBA" id="ARBA00038310"/>
    </source>
</evidence>
<evidence type="ECO:0000259" key="2">
    <source>
        <dbReference type="Pfam" id="PF04909"/>
    </source>
</evidence>
<dbReference type="PANTHER" id="PTHR43569">
    <property type="entry name" value="AMIDOHYDROLASE"/>
    <property type="match status" value="1"/>
</dbReference>
<sequence>MSGSIPFVDAHVHLWDLAHLRYPWLTPPFADDGPNGSVEPIARTYLLDDYLADAAGWDVRGIVHIDAGADAGDALAETDWLQRIADTRGMPNAIVAFAALDDPDVGALLAAHAAHANVRGIRHIVNWHADPKRTYTARDVTRDDAWAAGFALLGAHGLSFDLQAYAGQFPGLVPLIARHPETSVIINHMGMMIPGEEAEWRSGMAALAALPNVSVKLSGIGFSDRRWTRTLARDQIRAAIDLFGTDRAMFASDFPTDRLFGSFAQHLDTYADIVADFTPHERHALFAGNANRIYRLGLSV</sequence>
<dbReference type="Gene3D" id="3.20.20.140">
    <property type="entry name" value="Metal-dependent hydrolases"/>
    <property type="match status" value="1"/>
</dbReference>
<dbReference type="PANTHER" id="PTHR43569:SF1">
    <property type="entry name" value="BLL3371 PROTEIN"/>
    <property type="match status" value="1"/>
</dbReference>
<dbReference type="AlphaFoldDB" id="A0A4Q6Y3W6"/>
<comment type="caution">
    <text evidence="3">The sequence shown here is derived from an EMBL/GenBank/DDBJ whole genome shotgun (WGS) entry which is preliminary data.</text>
</comment>
<dbReference type="OrthoDB" id="9787654at2"/>
<dbReference type="RefSeq" id="WP_130156117.1">
    <property type="nucleotide sequence ID" value="NZ_SGIS01000009.1"/>
</dbReference>
<dbReference type="EMBL" id="SGIS01000009">
    <property type="protein sequence ID" value="RZF64982.1"/>
    <property type="molecule type" value="Genomic_DNA"/>
</dbReference>